<feature type="domain" description="DDH" evidence="6">
    <location>
        <begin position="72"/>
        <end position="230"/>
    </location>
</feature>
<dbReference type="InterPro" id="IPR004610">
    <property type="entry name" value="RecJ"/>
</dbReference>
<dbReference type="InterPro" id="IPR038763">
    <property type="entry name" value="DHH_sf"/>
</dbReference>
<proteinExistence type="inferred from homology"/>
<gene>
    <name evidence="9" type="ORF">IMCC3088_2371</name>
</gene>
<dbReference type="GO" id="GO:0003676">
    <property type="term" value="F:nucleic acid binding"/>
    <property type="evidence" value="ECO:0007669"/>
    <property type="project" value="InterPro"/>
</dbReference>
<protein>
    <recommendedName>
        <fullName evidence="2">Single-stranded-DNA-specific exonuclease RecJ</fullName>
    </recommendedName>
</protein>
<dbReference type="Gene3D" id="3.10.310.30">
    <property type="match status" value="1"/>
</dbReference>
<dbReference type="Gene3D" id="3.90.1640.30">
    <property type="match status" value="1"/>
</dbReference>
<evidence type="ECO:0000259" key="7">
    <source>
        <dbReference type="Pfam" id="PF02272"/>
    </source>
</evidence>
<evidence type="ECO:0000313" key="9">
    <source>
        <dbReference type="EMBL" id="EGG28939.1"/>
    </source>
</evidence>
<evidence type="ECO:0000313" key="10">
    <source>
        <dbReference type="Proteomes" id="UP000005615"/>
    </source>
</evidence>
<keyword evidence="4" id="KW-0378">Hydrolase</keyword>
<evidence type="ECO:0000259" key="8">
    <source>
        <dbReference type="Pfam" id="PF17768"/>
    </source>
</evidence>
<dbReference type="AlphaFoldDB" id="F3L3Z0"/>
<dbReference type="Pfam" id="PF01368">
    <property type="entry name" value="DHH"/>
    <property type="match status" value="1"/>
</dbReference>
<dbReference type="Proteomes" id="UP000005615">
    <property type="component" value="Unassembled WGS sequence"/>
</dbReference>
<comment type="similarity">
    <text evidence="1">Belongs to the RecJ family.</text>
</comment>
<dbReference type="Pfam" id="PF17768">
    <property type="entry name" value="RecJ_OB"/>
    <property type="match status" value="1"/>
</dbReference>
<evidence type="ECO:0000256" key="1">
    <source>
        <dbReference type="ARBA" id="ARBA00005915"/>
    </source>
</evidence>
<keyword evidence="3" id="KW-0540">Nuclease</keyword>
<dbReference type="NCBIfam" id="TIGR00644">
    <property type="entry name" value="recJ"/>
    <property type="match status" value="1"/>
</dbReference>
<dbReference type="InterPro" id="IPR051673">
    <property type="entry name" value="SSDNA_exonuclease_RecJ"/>
</dbReference>
<organism evidence="9 10">
    <name type="scientific">Aequoribacter fuscus</name>
    <dbReference type="NCBI Taxonomy" id="2518989"/>
    <lineage>
        <taxon>Bacteria</taxon>
        <taxon>Pseudomonadati</taxon>
        <taxon>Pseudomonadota</taxon>
        <taxon>Gammaproteobacteria</taxon>
        <taxon>Cellvibrionales</taxon>
        <taxon>Halieaceae</taxon>
        <taxon>Aequoribacter</taxon>
    </lineage>
</organism>
<accession>F3L3Z0</accession>
<keyword evidence="5 9" id="KW-0269">Exonuclease</keyword>
<dbReference type="eggNOG" id="COG0608">
    <property type="taxonomic scope" value="Bacteria"/>
</dbReference>
<name>F3L3Z0_9GAMM</name>
<dbReference type="InterPro" id="IPR003156">
    <property type="entry name" value="DHHA1_dom"/>
</dbReference>
<evidence type="ECO:0000256" key="5">
    <source>
        <dbReference type="ARBA" id="ARBA00022839"/>
    </source>
</evidence>
<dbReference type="InterPro" id="IPR041122">
    <property type="entry name" value="RecJ_OB"/>
</dbReference>
<dbReference type="FunFam" id="3.90.1640.30:FF:000001">
    <property type="entry name" value="Single-stranded-DNA-specific exonuclease RecJ"/>
    <property type="match status" value="1"/>
</dbReference>
<dbReference type="RefSeq" id="WP_009576531.1">
    <property type="nucleotide sequence ID" value="NZ_AEIG01000071.1"/>
</dbReference>
<sequence>MSKPLIQRRLDPLGAGSDLHERALFARILASRGVCSSDELDLGFGGLLPPSGLLGARDAAALIASAMSRNQRILVVGDFDADGATSVTLFVSCMRAFGYEVQYLVPNRFDYGYGLTPEIVEVATQYAPDLIVTVDNGIASHAGIDLAKAKGWQVLVTDHHLPAETLPNADVIVNPNQPDCAFQSKALAGVGVIFYVLLALRAFLRDQGWFEAKGIVEPNLAEFLDLVALGSVADVVPLDRNNRILVEQGLRRMRSGIMRPGIQALLEVANKSWRTLVAQDLGFALGPRINAAGRLDDISVGIRCLLSRDLFEARELANRLDEFNRERRLIEQTMKADAQVLLAQLPAFEAGKLPAAITLYDASWHQGVVGILASRIKEQYHRPVIVFANDGEQYLKGSARSIEGVHIRDVLDSIATMNPGLISKFGGHAMAAGLTIPASALEAFGQALDNFLEDNTPPELFYPVKLSDGALSESEFSLSVAQELRVLQPWGQQFPEPLFDNEFRIVELRILSGQHAKMRLELASSNAMLDAIAFNVDVDFYQANLGQTLRFLYRLDVNEFRGLESLQLIIEYAERPLEHSL</sequence>
<dbReference type="GO" id="GO:0006310">
    <property type="term" value="P:DNA recombination"/>
    <property type="evidence" value="ECO:0007669"/>
    <property type="project" value="InterPro"/>
</dbReference>
<evidence type="ECO:0000259" key="6">
    <source>
        <dbReference type="Pfam" id="PF01368"/>
    </source>
</evidence>
<dbReference type="InterPro" id="IPR001667">
    <property type="entry name" value="DDH_dom"/>
</dbReference>
<dbReference type="GO" id="GO:0006281">
    <property type="term" value="P:DNA repair"/>
    <property type="evidence" value="ECO:0007669"/>
    <property type="project" value="InterPro"/>
</dbReference>
<dbReference type="EMBL" id="AEIG01000071">
    <property type="protein sequence ID" value="EGG28939.1"/>
    <property type="molecule type" value="Genomic_DNA"/>
</dbReference>
<comment type="caution">
    <text evidence="9">The sequence shown here is derived from an EMBL/GenBank/DDBJ whole genome shotgun (WGS) entry which is preliminary data.</text>
</comment>
<evidence type="ECO:0000256" key="4">
    <source>
        <dbReference type="ARBA" id="ARBA00022801"/>
    </source>
</evidence>
<dbReference type="PANTHER" id="PTHR30255">
    <property type="entry name" value="SINGLE-STRANDED-DNA-SPECIFIC EXONUCLEASE RECJ"/>
    <property type="match status" value="1"/>
</dbReference>
<keyword evidence="10" id="KW-1185">Reference proteome</keyword>
<evidence type="ECO:0000256" key="2">
    <source>
        <dbReference type="ARBA" id="ARBA00019841"/>
    </source>
</evidence>
<feature type="domain" description="RecJ OB" evidence="8">
    <location>
        <begin position="468"/>
        <end position="571"/>
    </location>
</feature>
<feature type="domain" description="DHHA1" evidence="7">
    <location>
        <begin position="357"/>
        <end position="453"/>
    </location>
</feature>
<evidence type="ECO:0000256" key="3">
    <source>
        <dbReference type="ARBA" id="ARBA00022722"/>
    </source>
</evidence>
<dbReference type="Pfam" id="PF02272">
    <property type="entry name" value="DHHA1"/>
    <property type="match status" value="1"/>
</dbReference>
<reference evidence="9 10" key="1">
    <citation type="journal article" date="2011" name="J. Bacteriol.">
        <title>Genome sequence of strain IMCC3088, a proteorhodopsin-containing marine bacterium belonging to the OM60/NOR5 clade.</title>
        <authorList>
            <person name="Jang Y."/>
            <person name="Oh H.M."/>
            <person name="Kang I."/>
            <person name="Lee K."/>
            <person name="Yang S.J."/>
            <person name="Cho J.C."/>
        </authorList>
    </citation>
    <scope>NUCLEOTIDE SEQUENCE [LARGE SCALE GENOMIC DNA]</scope>
    <source>
        <strain evidence="9 10">IMCC3088</strain>
    </source>
</reference>
<dbReference type="GO" id="GO:0008409">
    <property type="term" value="F:5'-3' exonuclease activity"/>
    <property type="evidence" value="ECO:0007669"/>
    <property type="project" value="InterPro"/>
</dbReference>
<dbReference type="SUPFAM" id="SSF64182">
    <property type="entry name" value="DHH phosphoesterases"/>
    <property type="match status" value="1"/>
</dbReference>
<dbReference type="PANTHER" id="PTHR30255:SF2">
    <property type="entry name" value="SINGLE-STRANDED-DNA-SPECIFIC EXONUCLEASE RECJ"/>
    <property type="match status" value="1"/>
</dbReference>
<dbReference type="STRING" id="2518989.IMCC3088_2371"/>